<feature type="domain" description="SET" evidence="1">
    <location>
        <begin position="72"/>
        <end position="295"/>
    </location>
</feature>
<reference evidence="3" key="1">
    <citation type="submission" date="2024-07" db="EMBL/GenBank/DDBJ databases">
        <title>Two chromosome-level genome assemblies of Korean endemic species Abeliophyllum distichum and Forsythia ovata (Oleaceae).</title>
        <authorList>
            <person name="Jang H."/>
        </authorList>
    </citation>
    <scope>NUCLEOTIDE SEQUENCE [LARGE SCALE GENOMIC DNA]</scope>
</reference>
<accession>A0ABD1WAV6</accession>
<name>A0ABD1WAV6_9LAMI</name>
<dbReference type="PANTHER" id="PTHR13271:SF113">
    <property type="entry name" value="[FRUCTOSE-BISPHOSPHATE ALDOLASE]-LYSINE N-METHYLTRANSFERASE, CHLOROPLASTIC"/>
    <property type="match status" value="1"/>
</dbReference>
<gene>
    <name evidence="2" type="ORF">Fot_15960</name>
</gene>
<dbReference type="EMBL" id="JBFOLJ010000004">
    <property type="protein sequence ID" value="KAL2546727.1"/>
    <property type="molecule type" value="Genomic_DNA"/>
</dbReference>
<evidence type="ECO:0000259" key="1">
    <source>
        <dbReference type="PROSITE" id="PS50280"/>
    </source>
</evidence>
<dbReference type="InterPro" id="IPR044431">
    <property type="entry name" value="SET_RBCMT"/>
</dbReference>
<dbReference type="Proteomes" id="UP001604277">
    <property type="component" value="Unassembled WGS sequence"/>
</dbReference>
<dbReference type="SUPFAM" id="SSF82199">
    <property type="entry name" value="SET domain"/>
    <property type="match status" value="1"/>
</dbReference>
<dbReference type="FunFam" id="3.90.1410.10:FF:000005">
    <property type="entry name" value="Ribulose-1,5 bisphosphate carboxylase/oxygenase large subunit N-methyltransferase, chloroplastic"/>
    <property type="match status" value="1"/>
</dbReference>
<dbReference type="InterPro" id="IPR001214">
    <property type="entry name" value="SET_dom"/>
</dbReference>
<dbReference type="InterPro" id="IPR050600">
    <property type="entry name" value="SETD3_SETD6_MTase"/>
</dbReference>
<evidence type="ECO:0000313" key="3">
    <source>
        <dbReference type="Proteomes" id="UP001604277"/>
    </source>
</evidence>
<dbReference type="PROSITE" id="PS50280">
    <property type="entry name" value="SET"/>
    <property type="match status" value="1"/>
</dbReference>
<comment type="caution">
    <text evidence="2">The sequence shown here is derived from an EMBL/GenBank/DDBJ whole genome shotgun (WGS) entry which is preliminary data.</text>
</comment>
<dbReference type="PANTHER" id="PTHR13271">
    <property type="entry name" value="UNCHARACTERIZED PUTATIVE METHYLTRANSFERASE"/>
    <property type="match status" value="1"/>
</dbReference>
<keyword evidence="3" id="KW-1185">Reference proteome</keyword>
<dbReference type="AlphaFoldDB" id="A0ABD1WAV6"/>
<organism evidence="2 3">
    <name type="scientific">Forsythia ovata</name>
    <dbReference type="NCBI Taxonomy" id="205694"/>
    <lineage>
        <taxon>Eukaryota</taxon>
        <taxon>Viridiplantae</taxon>
        <taxon>Streptophyta</taxon>
        <taxon>Embryophyta</taxon>
        <taxon>Tracheophyta</taxon>
        <taxon>Spermatophyta</taxon>
        <taxon>Magnoliopsida</taxon>
        <taxon>eudicotyledons</taxon>
        <taxon>Gunneridae</taxon>
        <taxon>Pentapetalae</taxon>
        <taxon>asterids</taxon>
        <taxon>lamiids</taxon>
        <taxon>Lamiales</taxon>
        <taxon>Oleaceae</taxon>
        <taxon>Forsythieae</taxon>
        <taxon>Forsythia</taxon>
    </lineage>
</organism>
<evidence type="ECO:0000313" key="2">
    <source>
        <dbReference type="EMBL" id="KAL2546727.1"/>
    </source>
</evidence>
<protein>
    <submittedName>
        <fullName evidence="2">[Fructose-bisphosphate aldolase]-lysine N-methyltransferase</fullName>
    </submittedName>
</protein>
<dbReference type="CDD" id="cd19179">
    <property type="entry name" value="SET_RBCMT"/>
    <property type="match status" value="1"/>
</dbReference>
<dbReference type="InterPro" id="IPR046341">
    <property type="entry name" value="SET_dom_sf"/>
</dbReference>
<sequence length="295" mass="34028">MATFISLYPSTSYCLLSPHRTRKQQYFSFLKSNSSCIYLKKTPLSVNSVLSIETDPKIPQTVQTFWQWLKDEGVVSAKTPVRPGLVPEGLGLVATRDVAKNEVVLEVPKKYWINPDTVLASEIGNVCSELKPWISVALFLLRERFREESKWKIYIDILPEYTNSTIFWSEEELSEIQGTQLLSTTLGVKEYVQNEFLKIEEDIILPNKQLFPIPITLEDFFWAFGILRSRAFSRLRNQNLVIIPFADLINHSSRVTTEDHAYEVRGPAGLFSWDYLLFFKEPVTTQGWRAGFYPI</sequence>
<proteinExistence type="predicted"/>
<dbReference type="Gene3D" id="3.90.1410.10">
    <property type="entry name" value="set domain protein methyltransferase, domain 1"/>
    <property type="match status" value="1"/>
</dbReference>